<evidence type="ECO:0000313" key="3">
    <source>
        <dbReference type="EMBL" id="RJT45280.1"/>
    </source>
</evidence>
<name>A0A3A5L2G4_9GAMM</name>
<evidence type="ECO:0000259" key="1">
    <source>
        <dbReference type="Pfam" id="PF01814"/>
    </source>
</evidence>
<dbReference type="OrthoDB" id="5523420at2"/>
<organism evidence="3 6">
    <name type="scientific">Legionella taurinensis</name>
    <dbReference type="NCBI Taxonomy" id="70611"/>
    <lineage>
        <taxon>Bacteria</taxon>
        <taxon>Pseudomonadati</taxon>
        <taxon>Pseudomonadota</taxon>
        <taxon>Gammaproteobacteria</taxon>
        <taxon>Legionellales</taxon>
        <taxon>Legionellaceae</taxon>
        <taxon>Legionella</taxon>
    </lineage>
</organism>
<accession>A0A3A5L2G4</accession>
<protein>
    <submittedName>
        <fullName evidence="2 3">Hemerythrin</fullName>
    </submittedName>
</protein>
<dbReference type="Proteomes" id="UP000251035">
    <property type="component" value="Unassembled WGS sequence"/>
</dbReference>
<gene>
    <name evidence="3" type="ORF">D6J04_11290</name>
    <name evidence="2" type="ORF">DB745_10565</name>
    <name evidence="4" type="ORF">DIZ81_11675</name>
</gene>
<dbReference type="Proteomes" id="UP000270757">
    <property type="component" value="Unassembled WGS sequence"/>
</dbReference>
<dbReference type="PANTHER" id="PTHR35585:SF1">
    <property type="entry name" value="HHE DOMAIN PROTEIN (AFU_ORTHOLOGUE AFUA_4G00730)"/>
    <property type="match status" value="1"/>
</dbReference>
<reference evidence="4 7" key="2">
    <citation type="submission" date="2018-04" db="EMBL/GenBank/DDBJ databases">
        <title>Whole genome sequence comparison of clinical and drinking water Legionella pneumophila isolates.</title>
        <authorList>
            <person name="Garner E."/>
        </authorList>
    </citation>
    <scope>NUCLEOTIDE SEQUENCE [LARGE SCALE GENOMIC DNA]</scope>
    <source>
        <strain evidence="4 7">WH02</strain>
    </source>
</reference>
<evidence type="ECO:0000313" key="4">
    <source>
        <dbReference type="EMBL" id="TID40774.1"/>
    </source>
</evidence>
<dbReference type="PANTHER" id="PTHR35585">
    <property type="entry name" value="HHE DOMAIN PROTEIN (AFU_ORTHOLOGUE AFUA_4G00730)"/>
    <property type="match status" value="1"/>
</dbReference>
<proteinExistence type="predicted"/>
<dbReference type="GeneID" id="48948324"/>
<keyword evidence="5" id="KW-1185">Reference proteome</keyword>
<dbReference type="Pfam" id="PF01814">
    <property type="entry name" value="Hemerythrin"/>
    <property type="match status" value="1"/>
</dbReference>
<dbReference type="Proteomes" id="UP000306421">
    <property type="component" value="Unassembled WGS sequence"/>
</dbReference>
<sequence length="149" mass="17691">MDIYDYIKMDHQKVNQLFKQFANVESDQRKTEIATMIARELLVHAKSEQETFYKALEKHSAAKEDLQHARKEHKDIEDKIHAIMNPAKVTAKWRDQVKVLQELVEHHVKEEENTLFDEGRDRLTDGEACALKEKMHYLKQKLLIREFGF</sequence>
<dbReference type="InterPro" id="IPR012312">
    <property type="entry name" value="Hemerythrin-like"/>
</dbReference>
<comment type="caution">
    <text evidence="3">The sequence shown here is derived from an EMBL/GenBank/DDBJ whole genome shotgun (WGS) entry which is preliminary data.</text>
</comment>
<reference evidence="2 5" key="1">
    <citation type="submission" date="2018-04" db="EMBL/GenBank/DDBJ databases">
        <title>Whole genome sequence comparison of clinical and drinking water Legionella pneumophila isolates associated with the Flint Water Crisis.</title>
        <authorList>
            <person name="Garner E."/>
            <person name="Brown C."/>
            <person name="Schwake O."/>
            <person name="Coil D."/>
            <person name="Jospin G."/>
            <person name="Eisen J."/>
            <person name="Edwards M."/>
            <person name="Pruden A."/>
        </authorList>
    </citation>
    <scope>NUCLEOTIDE SEQUENCE [LARGE SCALE GENOMIC DNA]</scope>
    <source>
        <strain evidence="2 5">Genessee03</strain>
    </source>
</reference>
<dbReference type="EMBL" id="QFGG01000011">
    <property type="protein sequence ID" value="TID40774.1"/>
    <property type="molecule type" value="Genomic_DNA"/>
</dbReference>
<dbReference type="EMBL" id="QCXM01000010">
    <property type="protein sequence ID" value="PUT46534.1"/>
    <property type="molecule type" value="Genomic_DNA"/>
</dbReference>
<evidence type="ECO:0000313" key="5">
    <source>
        <dbReference type="Proteomes" id="UP000251035"/>
    </source>
</evidence>
<evidence type="ECO:0000313" key="7">
    <source>
        <dbReference type="Proteomes" id="UP000306421"/>
    </source>
</evidence>
<dbReference type="RefSeq" id="WP_108294299.1">
    <property type="nucleotide sequence ID" value="NZ_CAAAIR010000012.1"/>
</dbReference>
<dbReference type="Gene3D" id="1.20.120.520">
    <property type="entry name" value="nmb1532 protein domain like"/>
    <property type="match status" value="1"/>
</dbReference>
<dbReference type="EMBL" id="QZWB01000012">
    <property type="protein sequence ID" value="RJT45280.1"/>
    <property type="molecule type" value="Genomic_DNA"/>
</dbReference>
<evidence type="ECO:0000313" key="2">
    <source>
        <dbReference type="EMBL" id="PUT46534.1"/>
    </source>
</evidence>
<evidence type="ECO:0000313" key="6">
    <source>
        <dbReference type="Proteomes" id="UP000270757"/>
    </source>
</evidence>
<feature type="domain" description="Hemerythrin-like" evidence="1">
    <location>
        <begin position="3"/>
        <end position="117"/>
    </location>
</feature>
<dbReference type="AlphaFoldDB" id="A0A3A5L2G4"/>
<reference evidence="3 6" key="3">
    <citation type="submission" date="2018-09" db="EMBL/GenBank/DDBJ databases">
        <title>Draft genome sequences of Legionella taurinensis isolated from water samples.</title>
        <authorList>
            <person name="Chakeri A."/>
            <person name="Allerberger F."/>
            <person name="Kundi M."/>
            <person name="Ruppitsch W."/>
            <person name="Schmid D."/>
        </authorList>
    </citation>
    <scope>NUCLEOTIDE SEQUENCE [LARGE SCALE GENOMIC DNA]</scope>
    <source>
        <strain evidence="3 6">4570-18-6</strain>
    </source>
</reference>